<dbReference type="GO" id="GO:0050031">
    <property type="term" value="F:L-pipecolate oxidase activity"/>
    <property type="evidence" value="ECO:0007669"/>
    <property type="project" value="TreeGrafter"/>
</dbReference>
<keyword evidence="8" id="KW-1185">Reference proteome</keyword>
<dbReference type="InterPro" id="IPR045170">
    <property type="entry name" value="MTOX"/>
</dbReference>
<evidence type="ECO:0000256" key="1">
    <source>
        <dbReference type="ARBA" id="ARBA00001974"/>
    </source>
</evidence>
<dbReference type="GO" id="GO:0004657">
    <property type="term" value="F:proline dehydrogenase activity"/>
    <property type="evidence" value="ECO:0007669"/>
    <property type="project" value="TreeGrafter"/>
</dbReference>
<keyword evidence="3" id="KW-0285">Flavoprotein</keyword>
<dbReference type="Pfam" id="PF01266">
    <property type="entry name" value="DAO"/>
    <property type="match status" value="1"/>
</dbReference>
<evidence type="ECO:0000256" key="3">
    <source>
        <dbReference type="ARBA" id="ARBA00022630"/>
    </source>
</evidence>
<evidence type="ECO:0000256" key="4">
    <source>
        <dbReference type="ARBA" id="ARBA00022827"/>
    </source>
</evidence>
<protein>
    <submittedName>
        <fullName evidence="7">FAD-dependent oxidoreductase</fullName>
    </submittedName>
</protein>
<proteinExistence type="inferred from homology"/>
<gene>
    <name evidence="7" type="ORF">CTheo_2748</name>
</gene>
<organism evidence="7 8">
    <name type="scientific">Ceratobasidium theobromae</name>
    <dbReference type="NCBI Taxonomy" id="1582974"/>
    <lineage>
        <taxon>Eukaryota</taxon>
        <taxon>Fungi</taxon>
        <taxon>Dikarya</taxon>
        <taxon>Basidiomycota</taxon>
        <taxon>Agaricomycotina</taxon>
        <taxon>Agaricomycetes</taxon>
        <taxon>Cantharellales</taxon>
        <taxon>Ceratobasidiaceae</taxon>
        <taxon>Ceratobasidium</taxon>
    </lineage>
</organism>
<evidence type="ECO:0000256" key="2">
    <source>
        <dbReference type="ARBA" id="ARBA00010989"/>
    </source>
</evidence>
<sequence>MPPQTPSILILGGGCFGLSTAYELLERGYRNVTIVDRAHELPAPDAASTDLNKIIRSAYRKSAYTRLAQASIREWKTGDWDGAYRETGVMVCGGTGGTAYARAAQENDLAAGCRVVPLPTVSDIKQIFPPGIQLGETVNARDQSGQATNLAYLNRDGGWVAATVAMKALLRRVRTYEGQGLTILTGRRVTRLELDSDGRAVGVRVSTDGSNGEEALTGDVVVLATGAWSSSLFPDPSFGLSKLMKATGHTSLTVQLTPEEYEIYRQLPTVYDISTGLYTMPPTPSGLLKWGLHHKGALSAHGVSTPRTGLSRDNASPLDSTAQIGVDGAGASCAVPRRMIEPMRSAMRKLYPGIADREFASSRMCWYADTIDDDWIIDYHPAHPRLLFATGGSGHGFKFLPVLGRVIADRLENKLDEESKELFSFTRPRSGEHVERFGENFQIEEDDLVTPADLKATTHS</sequence>
<evidence type="ECO:0000256" key="5">
    <source>
        <dbReference type="ARBA" id="ARBA00023002"/>
    </source>
</evidence>
<accession>A0A5N5QQ56</accession>
<dbReference type="InterPro" id="IPR006076">
    <property type="entry name" value="FAD-dep_OxRdtase"/>
</dbReference>
<dbReference type="InterPro" id="IPR036188">
    <property type="entry name" value="FAD/NAD-bd_sf"/>
</dbReference>
<evidence type="ECO:0000313" key="8">
    <source>
        <dbReference type="Proteomes" id="UP000383932"/>
    </source>
</evidence>
<dbReference type="PANTHER" id="PTHR10961">
    <property type="entry name" value="PEROXISOMAL SARCOSINE OXIDASE"/>
    <property type="match status" value="1"/>
</dbReference>
<comment type="cofactor">
    <cofactor evidence="1">
        <name>FAD</name>
        <dbReference type="ChEBI" id="CHEBI:57692"/>
    </cofactor>
</comment>
<dbReference type="AlphaFoldDB" id="A0A5N5QQ56"/>
<dbReference type="SUPFAM" id="SSF51905">
    <property type="entry name" value="FAD/NAD(P)-binding domain"/>
    <property type="match status" value="1"/>
</dbReference>
<name>A0A5N5QQ56_9AGAM</name>
<keyword evidence="5" id="KW-0560">Oxidoreductase</keyword>
<comment type="caution">
    <text evidence="7">The sequence shown here is derived from an EMBL/GenBank/DDBJ whole genome shotgun (WGS) entry which is preliminary data.</text>
</comment>
<evidence type="ECO:0000313" key="7">
    <source>
        <dbReference type="EMBL" id="KAB5593779.1"/>
    </source>
</evidence>
<dbReference type="PANTHER" id="PTHR10961:SF46">
    <property type="entry name" value="PEROXISOMAL SARCOSINE OXIDASE"/>
    <property type="match status" value="1"/>
</dbReference>
<keyword evidence="4" id="KW-0274">FAD</keyword>
<comment type="similarity">
    <text evidence="2">Belongs to the MSOX/MTOX family.</text>
</comment>
<dbReference type="Gene3D" id="3.30.9.10">
    <property type="entry name" value="D-Amino Acid Oxidase, subunit A, domain 2"/>
    <property type="match status" value="1"/>
</dbReference>
<reference evidence="7 8" key="1">
    <citation type="journal article" date="2019" name="Fungal Biol. Biotechnol.">
        <title>Draft genome sequence of fastidious pathogen Ceratobasidium theobromae, which causes vascular-streak dieback in Theobroma cacao.</title>
        <authorList>
            <person name="Ali S.S."/>
            <person name="Asman A."/>
            <person name="Shao J."/>
            <person name="Firmansyah A.P."/>
            <person name="Susilo A.W."/>
            <person name="Rosmana A."/>
            <person name="McMahon P."/>
            <person name="Junaid M."/>
            <person name="Guest D."/>
            <person name="Kheng T.Y."/>
            <person name="Meinhardt L.W."/>
            <person name="Bailey B.A."/>
        </authorList>
    </citation>
    <scope>NUCLEOTIDE SEQUENCE [LARGE SCALE GENOMIC DNA]</scope>
    <source>
        <strain evidence="7 8">CT2</strain>
    </source>
</reference>
<dbReference type="GO" id="GO:0008115">
    <property type="term" value="F:sarcosine oxidase activity"/>
    <property type="evidence" value="ECO:0007669"/>
    <property type="project" value="TreeGrafter"/>
</dbReference>
<dbReference type="Gene3D" id="3.50.50.60">
    <property type="entry name" value="FAD/NAD(P)-binding domain"/>
    <property type="match status" value="1"/>
</dbReference>
<dbReference type="GO" id="GO:0050660">
    <property type="term" value="F:flavin adenine dinucleotide binding"/>
    <property type="evidence" value="ECO:0007669"/>
    <property type="project" value="InterPro"/>
</dbReference>
<feature type="domain" description="FAD dependent oxidoreductase" evidence="6">
    <location>
        <begin position="8"/>
        <end position="410"/>
    </location>
</feature>
<dbReference type="OrthoDB" id="2219495at2759"/>
<dbReference type="Proteomes" id="UP000383932">
    <property type="component" value="Unassembled WGS sequence"/>
</dbReference>
<evidence type="ECO:0000259" key="6">
    <source>
        <dbReference type="Pfam" id="PF01266"/>
    </source>
</evidence>
<dbReference type="EMBL" id="SSOP01000030">
    <property type="protein sequence ID" value="KAB5593779.1"/>
    <property type="molecule type" value="Genomic_DNA"/>
</dbReference>